<dbReference type="Pfam" id="PF02900">
    <property type="entry name" value="LigB"/>
    <property type="match status" value="1"/>
</dbReference>
<keyword evidence="3" id="KW-1185">Reference proteome</keyword>
<dbReference type="GO" id="GO:0008198">
    <property type="term" value="F:ferrous iron binding"/>
    <property type="evidence" value="ECO:0007669"/>
    <property type="project" value="InterPro"/>
</dbReference>
<feature type="domain" description="Extradiol ring-cleavage dioxygenase class III enzyme subunit B" evidence="1">
    <location>
        <begin position="8"/>
        <end position="267"/>
    </location>
</feature>
<name>A0A4S3K514_9GAMM</name>
<dbReference type="Gene3D" id="3.40.830.10">
    <property type="entry name" value="LigB-like"/>
    <property type="match status" value="1"/>
</dbReference>
<protein>
    <submittedName>
        <fullName evidence="2">Protocatechuate 4,5-dioxygenase beta chain</fullName>
    </submittedName>
</protein>
<keyword evidence="2" id="KW-0223">Dioxygenase</keyword>
<evidence type="ECO:0000313" key="3">
    <source>
        <dbReference type="Proteomes" id="UP000295341"/>
    </source>
</evidence>
<dbReference type="OrthoDB" id="8673673at2"/>
<accession>A0A4S3K514</accession>
<dbReference type="EMBL" id="SOBT01000008">
    <property type="protein sequence ID" value="TDU31624.1"/>
    <property type="molecule type" value="Genomic_DNA"/>
</dbReference>
<proteinExistence type="predicted"/>
<dbReference type="RefSeq" id="WP_133880197.1">
    <property type="nucleotide sequence ID" value="NZ_MWIN01000012.1"/>
</dbReference>
<dbReference type="Proteomes" id="UP000295341">
    <property type="component" value="Unassembled WGS sequence"/>
</dbReference>
<dbReference type="InterPro" id="IPR004183">
    <property type="entry name" value="Xdiol_dOase_suB"/>
</dbReference>
<keyword evidence="2" id="KW-0560">Oxidoreductase</keyword>
<gene>
    <name evidence="2" type="ORF">DFR24_0997</name>
</gene>
<dbReference type="GO" id="GO:0016702">
    <property type="term" value="F:oxidoreductase activity, acting on single donors with incorporation of molecular oxygen, incorporation of two atoms of oxygen"/>
    <property type="evidence" value="ECO:0007669"/>
    <property type="project" value="UniProtKB-ARBA"/>
</dbReference>
<evidence type="ECO:0000259" key="1">
    <source>
        <dbReference type="Pfam" id="PF02900"/>
    </source>
</evidence>
<dbReference type="AlphaFoldDB" id="A0A4S3K514"/>
<comment type="caution">
    <text evidence="2">The sequence shown here is derived from an EMBL/GenBank/DDBJ whole genome shotgun (WGS) entry which is preliminary data.</text>
</comment>
<sequence length="276" mass="29758">MAELVCGFLMPHDPLISAITMAAPSAKRDACLGAFEEIAGRIRAANVDTVIVIGDDHATVNGPSCMPTAMIAIGDVVGPKESWLGMPRARVENNEPLARHILDAGIKGGVDWSVSRTLLADHSIMIPVHYAVRPVDGVRTIPVYINSGMEPVIPSRRAYDIGRLIGDAVSTWKGNERVAIYGTGGISHWPGTPQMGRINESWDRMVMALVENGDVDALLALSDEDIMRDGGNGGLEIKNFLCAMGAMRDVRGETIAYESVPEWVSGLGFMELKRVH</sequence>
<dbReference type="SUPFAM" id="SSF53213">
    <property type="entry name" value="LigB-like"/>
    <property type="match status" value="1"/>
</dbReference>
<reference evidence="2 3" key="1">
    <citation type="submission" date="2019-03" db="EMBL/GenBank/DDBJ databases">
        <title>Genomic Encyclopedia of Type Strains, Phase IV (KMG-IV): sequencing the most valuable type-strain genomes for metagenomic binning, comparative biology and taxonomic classification.</title>
        <authorList>
            <person name="Goeker M."/>
        </authorList>
    </citation>
    <scope>NUCLEOTIDE SEQUENCE [LARGE SCALE GENOMIC DNA]</scope>
    <source>
        <strain evidence="2 3">DSM 26377</strain>
    </source>
</reference>
<organism evidence="2 3">
    <name type="scientific">Panacagrimonas perspica</name>
    <dbReference type="NCBI Taxonomy" id="381431"/>
    <lineage>
        <taxon>Bacteria</taxon>
        <taxon>Pseudomonadati</taxon>
        <taxon>Pseudomonadota</taxon>
        <taxon>Gammaproteobacteria</taxon>
        <taxon>Nevskiales</taxon>
        <taxon>Nevskiaceae</taxon>
        <taxon>Panacagrimonas</taxon>
    </lineage>
</organism>
<evidence type="ECO:0000313" key="2">
    <source>
        <dbReference type="EMBL" id="TDU31624.1"/>
    </source>
</evidence>